<organism evidence="2 3">
    <name type="scientific">Pelagihabitans pacificus</name>
    <dbReference type="NCBI Taxonomy" id="2696054"/>
    <lineage>
        <taxon>Bacteria</taxon>
        <taxon>Pseudomonadati</taxon>
        <taxon>Bacteroidota</taxon>
        <taxon>Flavobacteriia</taxon>
        <taxon>Flavobacteriales</taxon>
        <taxon>Flavobacteriaceae</taxon>
        <taxon>Pelagihabitans</taxon>
    </lineage>
</organism>
<comment type="caution">
    <text evidence="2">The sequence shown here is derived from an EMBL/GenBank/DDBJ whole genome shotgun (WGS) entry which is preliminary data.</text>
</comment>
<dbReference type="InterPro" id="IPR040495">
    <property type="entry name" value="HU-CCDC81_bac_1"/>
</dbReference>
<dbReference type="InterPro" id="IPR036680">
    <property type="entry name" value="SPOR-like_sf"/>
</dbReference>
<dbReference type="InterPro" id="IPR007730">
    <property type="entry name" value="SPOR-like_dom"/>
</dbReference>
<protein>
    <submittedName>
        <fullName evidence="2">SPOR domain-containing protein</fullName>
    </submittedName>
</protein>
<keyword evidence="3" id="KW-1185">Reference proteome</keyword>
<dbReference type="Pfam" id="PF18175">
    <property type="entry name" value="HU-CCDC81_bac_2"/>
    <property type="match status" value="1"/>
</dbReference>
<dbReference type="Proteomes" id="UP000707206">
    <property type="component" value="Unassembled WGS sequence"/>
</dbReference>
<evidence type="ECO:0000313" key="3">
    <source>
        <dbReference type="Proteomes" id="UP000707206"/>
    </source>
</evidence>
<proteinExistence type="predicted"/>
<dbReference type="Pfam" id="PF18174">
    <property type="entry name" value="HU-CCDC81_bac_1"/>
    <property type="match status" value="1"/>
</dbReference>
<gene>
    <name evidence="2" type="ORF">FK220_007285</name>
</gene>
<dbReference type="Pfam" id="PF05036">
    <property type="entry name" value="SPOR"/>
    <property type="match status" value="1"/>
</dbReference>
<reference evidence="2" key="1">
    <citation type="submission" date="2019-07" db="EMBL/GenBank/DDBJ databases">
        <authorList>
            <person name="De-Chao Zhang Q."/>
        </authorList>
    </citation>
    <scope>NUCLEOTIDE SEQUENCE</scope>
    <source>
        <strain evidence="2">TP-CH-4</strain>
    </source>
</reference>
<dbReference type="PROSITE" id="PS51724">
    <property type="entry name" value="SPOR"/>
    <property type="match status" value="1"/>
</dbReference>
<sequence>MGVEHYLYELLYRYNCVVIPGFGAFLTQRQSAVLHKASHTLYPPTKTLSFNSQLTSNDGLLVSYMAEAEKTDYESMLQQVTEAIAIWKKQLRSGDRLVFPNIGELWLNEDGKTQFQPSEQVNFLTSSFGLAPFKSPPVTREVLRKEVMAMEEQIPFMVTPEKRRETSFRPYLKYAAIFLLALSTGFTAYRAYQQGLDNQQLAREAAQEHVTKQIQEATFFDAVPMELPTLTLETTKKERAFDSSRKIHHVIAGAFRFRKNANKKIRLLKRGGFNPSYLGTNESGLHIVTYDSYTDADEALAALRKIKITQSPDAWLKSVK</sequence>
<dbReference type="RefSeq" id="WP_152573584.1">
    <property type="nucleotide sequence ID" value="NZ_VIKU02000001.1"/>
</dbReference>
<reference evidence="2" key="2">
    <citation type="submission" date="2020-03" db="EMBL/GenBank/DDBJ databases">
        <title>Flavobacteriaceae bacterium strain TP-CH-4, a member of the family Flavobacteriaceae isolated from a deep-sea seamount.</title>
        <authorList>
            <person name="Zhang D.-C."/>
        </authorList>
    </citation>
    <scope>NUCLEOTIDE SEQUENCE</scope>
    <source>
        <strain evidence="2">TP-CH-4</strain>
    </source>
</reference>
<dbReference type="GO" id="GO:0042834">
    <property type="term" value="F:peptidoglycan binding"/>
    <property type="evidence" value="ECO:0007669"/>
    <property type="project" value="InterPro"/>
</dbReference>
<evidence type="ECO:0000259" key="1">
    <source>
        <dbReference type="PROSITE" id="PS51724"/>
    </source>
</evidence>
<feature type="domain" description="SPOR" evidence="1">
    <location>
        <begin position="242"/>
        <end position="319"/>
    </location>
</feature>
<accession>A0A967ASG3</accession>
<dbReference type="SUPFAM" id="SSF110997">
    <property type="entry name" value="Sporulation related repeat"/>
    <property type="match status" value="1"/>
</dbReference>
<evidence type="ECO:0000313" key="2">
    <source>
        <dbReference type="EMBL" id="NHF59137.1"/>
    </source>
</evidence>
<dbReference type="Gene3D" id="3.30.70.1070">
    <property type="entry name" value="Sporulation related repeat"/>
    <property type="match status" value="1"/>
</dbReference>
<dbReference type="AlphaFoldDB" id="A0A967ASG3"/>
<dbReference type="InterPro" id="IPR041268">
    <property type="entry name" value="HU-CCDC81_bac_2"/>
</dbReference>
<dbReference type="EMBL" id="VIKU02000001">
    <property type="protein sequence ID" value="NHF59137.1"/>
    <property type="molecule type" value="Genomic_DNA"/>
</dbReference>
<name>A0A967ASG3_9FLAO</name>